<reference evidence="2 5" key="2">
    <citation type="submission" date="2019-06" db="EMBL/GenBank/DDBJ databases">
        <title>Emergence of pandrug resistant Empedobacter falsenii in China.</title>
        <authorList>
            <person name="Dong N."/>
            <person name="Chen S."/>
            <person name="Zhang R."/>
        </authorList>
    </citation>
    <scope>NUCLEOTIDE SEQUENCE [LARGE SCALE GENOMIC DNA]</scope>
    <source>
        <strain evidence="2 5">1681-1</strain>
    </source>
</reference>
<dbReference type="KEGG" id="efal:FH779_07405"/>
<keyword evidence="1" id="KW-0812">Transmembrane</keyword>
<evidence type="ECO:0000313" key="5">
    <source>
        <dbReference type="Proteomes" id="UP000510643"/>
    </source>
</evidence>
<organism evidence="3 4">
    <name type="scientific">Empedobacter falsenii</name>
    <dbReference type="NCBI Taxonomy" id="343874"/>
    <lineage>
        <taxon>Bacteria</taxon>
        <taxon>Pseudomonadati</taxon>
        <taxon>Bacteroidota</taxon>
        <taxon>Flavobacteriia</taxon>
        <taxon>Flavobacteriales</taxon>
        <taxon>Weeksellaceae</taxon>
        <taxon>Empedobacter</taxon>
    </lineage>
</organism>
<dbReference type="AlphaFoldDB" id="A0A376GGU3"/>
<dbReference type="EMBL" id="CP040908">
    <property type="protein sequence ID" value="QLL57914.1"/>
    <property type="molecule type" value="Genomic_DNA"/>
</dbReference>
<evidence type="ECO:0000313" key="3">
    <source>
        <dbReference type="EMBL" id="STD58602.1"/>
    </source>
</evidence>
<feature type="transmembrane region" description="Helical" evidence="1">
    <location>
        <begin position="111"/>
        <end position="129"/>
    </location>
</feature>
<dbReference type="EMBL" id="UFXS01000001">
    <property type="protein sequence ID" value="STD58602.1"/>
    <property type="molecule type" value="Genomic_DNA"/>
</dbReference>
<evidence type="ECO:0000313" key="4">
    <source>
        <dbReference type="Proteomes" id="UP000254737"/>
    </source>
</evidence>
<sequence>MKNDRSKIFLFLDDQLQPIAELDAPTVFDLDTEKMVDGEHFLKIVSRSTTGKEGIKIIQFTVTNGPFIQVEGIKNKSILNGTVSLMINAYDKGKQKSFLINGSETPKTIPYWIWILIILFIGWAIYYEITSYAV</sequence>
<name>A0A376GGU3_9FLAO</name>
<dbReference type="Proteomes" id="UP000254737">
    <property type="component" value="Unassembled WGS sequence"/>
</dbReference>
<keyword evidence="5" id="KW-1185">Reference proteome</keyword>
<reference evidence="3 4" key="1">
    <citation type="submission" date="2018-06" db="EMBL/GenBank/DDBJ databases">
        <authorList>
            <consortium name="Pathogen Informatics"/>
            <person name="Doyle S."/>
        </authorList>
    </citation>
    <scope>NUCLEOTIDE SEQUENCE [LARGE SCALE GENOMIC DNA]</scope>
    <source>
        <strain evidence="3 4">NCTC13456</strain>
    </source>
</reference>
<keyword evidence="1" id="KW-0472">Membrane</keyword>
<dbReference type="STRING" id="343874.GCA_000805695_00026"/>
<proteinExistence type="predicted"/>
<keyword evidence="1" id="KW-1133">Transmembrane helix</keyword>
<evidence type="ECO:0000256" key="1">
    <source>
        <dbReference type="SAM" id="Phobius"/>
    </source>
</evidence>
<evidence type="ECO:0000313" key="2">
    <source>
        <dbReference type="EMBL" id="QLL57914.1"/>
    </source>
</evidence>
<dbReference type="OrthoDB" id="893153at2"/>
<accession>A0A376GGU3</accession>
<dbReference type="Proteomes" id="UP000510643">
    <property type="component" value="Chromosome"/>
</dbReference>
<gene>
    <name evidence="2" type="ORF">FH779_07405</name>
    <name evidence="3" type="ORF">NCTC13456_02226</name>
</gene>
<dbReference type="RefSeq" id="WP_038330326.1">
    <property type="nucleotide sequence ID" value="NZ_CP040908.1"/>
</dbReference>
<protein>
    <submittedName>
        <fullName evidence="2">Cytochrome C</fullName>
    </submittedName>
</protein>
<dbReference type="GeneID" id="78401275"/>